<dbReference type="SUPFAM" id="SSF53850">
    <property type="entry name" value="Periplasmic binding protein-like II"/>
    <property type="match status" value="1"/>
</dbReference>
<dbReference type="Gene3D" id="3.40.190.10">
    <property type="entry name" value="Periplasmic binding protein-like II"/>
    <property type="match status" value="2"/>
</dbReference>
<evidence type="ECO:0000313" key="6">
    <source>
        <dbReference type="Proteomes" id="UP000321917"/>
    </source>
</evidence>
<dbReference type="RefSeq" id="WP_146799687.1">
    <property type="nucleotide sequence ID" value="NZ_VOLP01000014.1"/>
</dbReference>
<evidence type="ECO:0000256" key="1">
    <source>
        <dbReference type="SAM" id="SignalP"/>
    </source>
</evidence>
<organism evidence="4 6">
    <name type="scientific">Colwellia hornerae</name>
    <dbReference type="NCBI Taxonomy" id="89402"/>
    <lineage>
        <taxon>Bacteria</taxon>
        <taxon>Pseudomonadati</taxon>
        <taxon>Pseudomonadota</taxon>
        <taxon>Gammaproteobacteria</taxon>
        <taxon>Alteromonadales</taxon>
        <taxon>Colwelliaceae</taxon>
        <taxon>Colwellia</taxon>
    </lineage>
</organism>
<feature type="domain" description="Solute-binding protein family 3/N-terminal" evidence="2">
    <location>
        <begin position="24"/>
        <end position="246"/>
    </location>
</feature>
<dbReference type="EMBL" id="VOLR01000015">
    <property type="protein sequence ID" value="TWX58340.1"/>
    <property type="molecule type" value="Genomic_DNA"/>
</dbReference>
<evidence type="ECO:0000259" key="2">
    <source>
        <dbReference type="Pfam" id="PF00497"/>
    </source>
</evidence>
<accession>A0A5C6Q2R7</accession>
<evidence type="ECO:0000313" key="4">
    <source>
        <dbReference type="EMBL" id="TWX63156.1"/>
    </source>
</evidence>
<keyword evidence="1" id="KW-0732">Signal</keyword>
<name>A0A5C6Q2R7_9GAMM</name>
<dbReference type="OrthoDB" id="6259163at2"/>
<keyword evidence="5" id="KW-1185">Reference proteome</keyword>
<sequence length="250" mass="28986">MQLKLLLLMTSLLLFFPSFAHQKITIAFGDALAPWVMPETNDGIIITLIREALEPVGYEVEAIYYPYARRITSFRVRDVDAACDMNLKTMTKENLTGFLSDEAYAYENFAFALNKHNYKFTHLNELVSYSLMSWQGAKVHLGGEYAAMANKNPLYLENHDQELQVKMLFLERFDVIQLDLQIFKHYRAKIEKEGKINTTLFVDKFPLFGASPNNILFHDEKVRDAFYKGLKELKTNGRYEKIIASYSLEH</sequence>
<protein>
    <submittedName>
        <fullName evidence="4">Amino acid ABC transporter substrate-binding protein</fullName>
    </submittedName>
</protein>
<dbReference type="InterPro" id="IPR001638">
    <property type="entry name" value="Solute-binding_3/MltF_N"/>
</dbReference>
<feature type="chain" id="PRO_5022934993" evidence="1">
    <location>
        <begin position="21"/>
        <end position="250"/>
    </location>
</feature>
<dbReference type="Proteomes" id="UP000321917">
    <property type="component" value="Unassembled WGS sequence"/>
</dbReference>
<dbReference type="Proteomes" id="UP000321525">
    <property type="component" value="Unassembled WGS sequence"/>
</dbReference>
<dbReference type="AlphaFoldDB" id="A0A5C6Q2R7"/>
<dbReference type="Pfam" id="PF00497">
    <property type="entry name" value="SBP_bac_3"/>
    <property type="match status" value="1"/>
</dbReference>
<reference evidence="4 6" key="1">
    <citation type="submission" date="2019-07" db="EMBL/GenBank/DDBJ databases">
        <title>Genomes of sea-ice associated Colwellia species.</title>
        <authorList>
            <person name="Bowman J.P."/>
        </authorList>
    </citation>
    <scope>NUCLEOTIDE SEQUENCE [LARGE SCALE GENOMIC DNA]</scope>
    <source>
        <strain evidence="3 5">ACAM 607</strain>
        <strain evidence="4 6">IC036</strain>
    </source>
</reference>
<proteinExistence type="predicted"/>
<evidence type="ECO:0000313" key="5">
    <source>
        <dbReference type="Proteomes" id="UP000321525"/>
    </source>
</evidence>
<feature type="signal peptide" evidence="1">
    <location>
        <begin position="1"/>
        <end position="20"/>
    </location>
</feature>
<comment type="caution">
    <text evidence="4">The sequence shown here is derived from an EMBL/GenBank/DDBJ whole genome shotgun (WGS) entry which is preliminary data.</text>
</comment>
<gene>
    <name evidence="3" type="ORF">ESZ26_11640</name>
    <name evidence="4" type="ORF">ESZ27_17690</name>
</gene>
<evidence type="ECO:0000313" key="3">
    <source>
        <dbReference type="EMBL" id="TWX58340.1"/>
    </source>
</evidence>
<dbReference type="EMBL" id="VOLQ01000051">
    <property type="protein sequence ID" value="TWX63156.1"/>
    <property type="molecule type" value="Genomic_DNA"/>
</dbReference>